<feature type="transmembrane region" description="Helical" evidence="1">
    <location>
        <begin position="7"/>
        <end position="29"/>
    </location>
</feature>
<dbReference type="EMBL" id="NEVR01000005">
    <property type="protein sequence ID" value="OZI58126.1"/>
    <property type="molecule type" value="Genomic_DNA"/>
</dbReference>
<reference evidence="2 5" key="1">
    <citation type="submission" date="2017-05" db="EMBL/GenBank/DDBJ databases">
        <title>Complete and WGS of Bordetella genogroups.</title>
        <authorList>
            <person name="Spilker T."/>
            <person name="LiPuma J."/>
        </authorList>
    </citation>
    <scope>NUCLEOTIDE SEQUENCE [LARGE SCALE GENOMIC DNA]</scope>
    <source>
        <strain evidence="2 5">AU17610</strain>
    </source>
</reference>
<comment type="caution">
    <text evidence="2">The sequence shown here is derived from an EMBL/GenBank/DDBJ whole genome shotgun (WGS) entry which is preliminary data.</text>
</comment>
<keyword evidence="1" id="KW-0812">Transmembrane</keyword>
<reference evidence="3 4" key="2">
    <citation type="submission" date="2017-05" db="EMBL/GenBank/DDBJ databases">
        <title>Complete and WGS of Bordetella genogroups.</title>
        <authorList>
            <person name="Spilker T."/>
            <person name="Lipuma J."/>
        </authorList>
    </citation>
    <scope>NUCLEOTIDE SEQUENCE [LARGE SCALE GENOMIC DNA]</scope>
    <source>
        <strain evidence="3 4">AU9795</strain>
    </source>
</reference>
<dbReference type="OrthoDB" id="8683788at2"/>
<evidence type="ECO:0000313" key="2">
    <source>
        <dbReference type="EMBL" id="OZI36778.1"/>
    </source>
</evidence>
<accession>A0A261SH54</accession>
<keyword evidence="1" id="KW-1133">Transmembrane helix</keyword>
<dbReference type="PROSITE" id="PS00409">
    <property type="entry name" value="PROKAR_NTER_METHYL"/>
    <property type="match status" value="1"/>
</dbReference>
<sequence>MTLARQAGLSLVEVSIVAAILMLVAVFGIPSIRGYVIEHRVPRLAEEIQRFVARTQGQGWTMGPAPYASMSNVALARALQGSTLVSVQDGDTDAPILQHGLGQSGRITAVPVALPGGEAGSGYQLSFSDVHDAACPGLATVLQSLAAQVTLQGKGAAVTLKDDTKTPAVAFDGLKAMESCAPGDHNRFVFTFR</sequence>
<evidence type="ECO:0000313" key="3">
    <source>
        <dbReference type="EMBL" id="OZI58126.1"/>
    </source>
</evidence>
<evidence type="ECO:0000256" key="1">
    <source>
        <dbReference type="SAM" id="Phobius"/>
    </source>
</evidence>
<dbReference type="Gene3D" id="3.30.1690.10">
    <property type="entry name" value="TcpA-like pilin"/>
    <property type="match status" value="1"/>
</dbReference>
<proteinExistence type="predicted"/>
<dbReference type="InterPro" id="IPR045584">
    <property type="entry name" value="Pilin-like"/>
</dbReference>
<dbReference type="InterPro" id="IPR012902">
    <property type="entry name" value="N_methyl_site"/>
</dbReference>
<evidence type="ECO:0000313" key="5">
    <source>
        <dbReference type="Proteomes" id="UP000217005"/>
    </source>
</evidence>
<dbReference type="EMBL" id="NEVL01000003">
    <property type="protein sequence ID" value="OZI36778.1"/>
    <property type="molecule type" value="Genomic_DNA"/>
</dbReference>
<evidence type="ECO:0000313" key="4">
    <source>
        <dbReference type="Proteomes" id="UP000216354"/>
    </source>
</evidence>
<protein>
    <submittedName>
        <fullName evidence="2">Prepilin-type cleavage/methylation domain-containing protein</fullName>
    </submittedName>
</protein>
<dbReference type="Proteomes" id="UP000216354">
    <property type="component" value="Unassembled WGS sequence"/>
</dbReference>
<dbReference type="AlphaFoldDB" id="A0A261SH54"/>
<gene>
    <name evidence="3" type="ORF">CAL27_21240</name>
    <name evidence="2" type="ORF">CEG14_15850</name>
</gene>
<keyword evidence="4" id="KW-1185">Reference proteome</keyword>
<dbReference type="Proteomes" id="UP000217005">
    <property type="component" value="Unassembled WGS sequence"/>
</dbReference>
<dbReference type="SUPFAM" id="SSF54523">
    <property type="entry name" value="Pili subunits"/>
    <property type="match status" value="1"/>
</dbReference>
<keyword evidence="1" id="KW-0472">Membrane</keyword>
<name>A0A261SH54_9BORD</name>
<organism evidence="2 5">
    <name type="scientific">Bordetella genomosp. 1</name>
    <dbReference type="NCBI Taxonomy" id="1395607"/>
    <lineage>
        <taxon>Bacteria</taxon>
        <taxon>Pseudomonadati</taxon>
        <taxon>Pseudomonadota</taxon>
        <taxon>Betaproteobacteria</taxon>
        <taxon>Burkholderiales</taxon>
        <taxon>Alcaligenaceae</taxon>
        <taxon>Bordetella</taxon>
    </lineage>
</organism>